<evidence type="ECO:0000259" key="3">
    <source>
        <dbReference type="Pfam" id="PF23542"/>
    </source>
</evidence>
<sequence>MILVNFTNFDFDQLFSMSDDSNPLMMLVWILPIILFVFYGQQIQLFVTSREIKKGLKKLDSFREESRTELINYIKNNLNPKEDPVKKIDKFLDYFTIMPVDMDPNGIVDKVRHTVRSREDYTRNHVKSLSPEMSDIELTKVQTLLEIASSLQMIYKIINHMFLTAKKQNNYPLILPLQMILPFIMEQAEAMKEAIPAFKAGQPVGDGIGPMIVGKMMLDCNKETVALETSWAKTEFENRHLHLLKAEGPGSTVGRPADGLEKIITENKIDAIIMIDAALKMEGEDSATIAQGFGAAIGGIGTERFQIEAIAASKEIPIFSIVIKQSVKEAITLMTKEIADIADDVRSQVHEMIRENTAEGQSVVIIGVGNTSGVPQ</sequence>
<gene>
    <name evidence="4" type="ORF">C5F47_06110</name>
</gene>
<reference evidence="4 5" key="1">
    <citation type="submission" date="2018-02" db="EMBL/GenBank/DDBJ databases">
        <title>Complete genome of Nitrosopumilus cobalaminigenes HCA1.</title>
        <authorList>
            <person name="Qin W."/>
            <person name="Zheng Y."/>
            <person name="Stahl D.A."/>
        </authorList>
    </citation>
    <scope>NUCLEOTIDE SEQUENCE [LARGE SCALE GENOMIC DNA]</scope>
    <source>
        <strain evidence="4 5">HCA1</strain>
    </source>
</reference>
<feature type="domain" description="DUF1512" evidence="3">
    <location>
        <begin position="204"/>
        <end position="375"/>
    </location>
</feature>
<dbReference type="InterPro" id="IPR009995">
    <property type="entry name" value="DUF1512"/>
</dbReference>
<dbReference type="PIRSF" id="PIRSF016495">
    <property type="entry name" value="UCP016495"/>
    <property type="match status" value="1"/>
</dbReference>
<dbReference type="AlphaFoldDB" id="A0A7D5M0U2"/>
<dbReference type="Proteomes" id="UP000509771">
    <property type="component" value="Chromosome"/>
</dbReference>
<evidence type="ECO:0000259" key="2">
    <source>
        <dbReference type="Pfam" id="PF07431"/>
    </source>
</evidence>
<dbReference type="KEGG" id="ncl:C5F47_06110"/>
<evidence type="ECO:0000313" key="5">
    <source>
        <dbReference type="Proteomes" id="UP000509771"/>
    </source>
</evidence>
<dbReference type="Pfam" id="PF07431">
    <property type="entry name" value="DUF1512"/>
    <property type="match status" value="1"/>
</dbReference>
<dbReference type="InterPro" id="IPR056460">
    <property type="entry name" value="DUF1512_N"/>
</dbReference>
<feature type="transmembrane region" description="Helical" evidence="1">
    <location>
        <begin position="24"/>
        <end position="47"/>
    </location>
</feature>
<protein>
    <submittedName>
        <fullName evidence="4">DUF1512 domain-containing protein</fullName>
    </submittedName>
</protein>
<keyword evidence="1" id="KW-0812">Transmembrane</keyword>
<keyword evidence="1" id="KW-1133">Transmembrane helix</keyword>
<feature type="domain" description="DUF1512" evidence="2">
    <location>
        <begin position="24"/>
        <end position="199"/>
    </location>
</feature>
<dbReference type="Pfam" id="PF23542">
    <property type="entry name" value="DUF1512_C"/>
    <property type="match status" value="1"/>
</dbReference>
<dbReference type="InterPro" id="IPR056461">
    <property type="entry name" value="DUF1512_C"/>
</dbReference>
<keyword evidence="1" id="KW-0472">Membrane</keyword>
<evidence type="ECO:0000313" key="4">
    <source>
        <dbReference type="EMBL" id="QLH03151.1"/>
    </source>
</evidence>
<keyword evidence="5" id="KW-1185">Reference proteome</keyword>
<proteinExistence type="predicted"/>
<evidence type="ECO:0000256" key="1">
    <source>
        <dbReference type="SAM" id="Phobius"/>
    </source>
</evidence>
<organism evidence="4 5">
    <name type="scientific">Nitrosopumilus cobalaminigenes</name>
    <dbReference type="NCBI Taxonomy" id="1470066"/>
    <lineage>
        <taxon>Archaea</taxon>
        <taxon>Nitrososphaerota</taxon>
        <taxon>Nitrososphaeria</taxon>
        <taxon>Nitrosopumilales</taxon>
        <taxon>Nitrosopumilaceae</taxon>
        <taxon>Nitrosopumilus</taxon>
    </lineage>
</organism>
<dbReference type="EMBL" id="CP026993">
    <property type="protein sequence ID" value="QLH03151.1"/>
    <property type="molecule type" value="Genomic_DNA"/>
</dbReference>
<name>A0A7D5M0U2_9ARCH</name>
<accession>A0A7D5M0U2</accession>